<name>A0ABN9P614_9DINO</name>
<dbReference type="EMBL" id="CAUYUJ010000001">
    <property type="protein sequence ID" value="CAK0788084.1"/>
    <property type="molecule type" value="Genomic_DNA"/>
</dbReference>
<sequence>MLELLCGAGAIAAAVADAGHGAFGLDRRRSPLEDRVAPAFRSTVLGWIKSRAAVAVWLSAPCTGWICAWRHPLRSDRFIFGLPALAGTEQARAGAGIATVTIQRLLVCIAARVLVFLKDPRTSQLWLCPEFQRLFQSWACRHIVLRQYQHNASYNKATTIVPWHACSTLALRHRCTGKRGLYSRTDTRYESLDSSDDQGQKKTAVASAYQLPLAQAAAQCIVETHPIQPVRARHLLAMC</sequence>
<proteinExistence type="predicted"/>
<organism evidence="1 2">
    <name type="scientific">Prorocentrum cordatum</name>
    <dbReference type="NCBI Taxonomy" id="2364126"/>
    <lineage>
        <taxon>Eukaryota</taxon>
        <taxon>Sar</taxon>
        <taxon>Alveolata</taxon>
        <taxon>Dinophyceae</taxon>
        <taxon>Prorocentrales</taxon>
        <taxon>Prorocentraceae</taxon>
        <taxon>Prorocentrum</taxon>
    </lineage>
</organism>
<keyword evidence="2" id="KW-1185">Reference proteome</keyword>
<evidence type="ECO:0000313" key="2">
    <source>
        <dbReference type="Proteomes" id="UP001189429"/>
    </source>
</evidence>
<evidence type="ECO:0000313" key="1">
    <source>
        <dbReference type="EMBL" id="CAK0788084.1"/>
    </source>
</evidence>
<accession>A0ABN9P614</accession>
<reference evidence="1" key="1">
    <citation type="submission" date="2023-10" db="EMBL/GenBank/DDBJ databases">
        <authorList>
            <person name="Chen Y."/>
            <person name="Shah S."/>
            <person name="Dougan E. K."/>
            <person name="Thang M."/>
            <person name="Chan C."/>
        </authorList>
    </citation>
    <scope>NUCLEOTIDE SEQUENCE [LARGE SCALE GENOMIC DNA]</scope>
</reference>
<dbReference type="Proteomes" id="UP001189429">
    <property type="component" value="Unassembled WGS sequence"/>
</dbReference>
<comment type="caution">
    <text evidence="1">The sequence shown here is derived from an EMBL/GenBank/DDBJ whole genome shotgun (WGS) entry which is preliminary data.</text>
</comment>
<protein>
    <submittedName>
        <fullName evidence="1">Uncharacterized protein</fullName>
    </submittedName>
</protein>
<gene>
    <name evidence="1" type="ORF">PCOR1329_LOCUS53</name>
</gene>